<gene>
    <name evidence="9" type="ORF">BB561_003354</name>
</gene>
<dbReference type="Proteomes" id="UP000245383">
    <property type="component" value="Unassembled WGS sequence"/>
</dbReference>
<dbReference type="GO" id="GO:0016192">
    <property type="term" value="P:vesicle-mediated transport"/>
    <property type="evidence" value="ECO:0007669"/>
    <property type="project" value="InterPro"/>
</dbReference>
<keyword evidence="8" id="KW-0333">Golgi apparatus</keyword>
<evidence type="ECO:0000256" key="7">
    <source>
        <dbReference type="ARBA" id="ARBA00025800"/>
    </source>
</evidence>
<evidence type="ECO:0000256" key="3">
    <source>
        <dbReference type="ARBA" id="ARBA00022692"/>
    </source>
</evidence>
<dbReference type="AlphaFoldDB" id="A0A2T9YLU4"/>
<accession>A0A2T9YLU4</accession>
<proteinExistence type="inferred from homology"/>
<evidence type="ECO:0000256" key="6">
    <source>
        <dbReference type="ARBA" id="ARBA00023136"/>
    </source>
</evidence>
<comment type="function">
    <text evidence="8">Nonessential protein required for the fusion of transport vesicles derived from the endocytic pathway with the Golgi complex.</text>
</comment>
<evidence type="ECO:0000256" key="5">
    <source>
        <dbReference type="ARBA" id="ARBA00022989"/>
    </source>
</evidence>
<feature type="transmembrane region" description="Helical" evidence="8">
    <location>
        <begin position="76"/>
        <end position="97"/>
    </location>
</feature>
<comment type="subcellular location">
    <subcellularLocation>
        <location evidence="8">Golgi apparatus membrane</location>
        <topology evidence="8">Multi-pass membrane protein</topology>
    </subcellularLocation>
    <subcellularLocation>
        <location evidence="1">Membrane</location>
        <topology evidence="1">Multi-pass membrane protein</topology>
    </subcellularLocation>
</comment>
<dbReference type="OrthoDB" id="660759at2759"/>
<name>A0A2T9YLU4_9FUNG</name>
<dbReference type="PANTHER" id="PTHR23137:SF36">
    <property type="entry name" value="VESICLE TRANSPORT PROTEIN SFT2C"/>
    <property type="match status" value="1"/>
</dbReference>
<dbReference type="InterPro" id="IPR011691">
    <property type="entry name" value="Vesicle_transpt_SFT2"/>
</dbReference>
<keyword evidence="10" id="KW-1185">Reference proteome</keyword>
<organism evidence="9 10">
    <name type="scientific">Smittium simulii</name>
    <dbReference type="NCBI Taxonomy" id="133385"/>
    <lineage>
        <taxon>Eukaryota</taxon>
        <taxon>Fungi</taxon>
        <taxon>Fungi incertae sedis</taxon>
        <taxon>Zoopagomycota</taxon>
        <taxon>Kickxellomycotina</taxon>
        <taxon>Harpellomycetes</taxon>
        <taxon>Harpellales</taxon>
        <taxon>Legeriomycetaceae</taxon>
        <taxon>Smittium</taxon>
    </lineage>
</organism>
<dbReference type="Pfam" id="PF04178">
    <property type="entry name" value="Got1"/>
    <property type="match status" value="1"/>
</dbReference>
<protein>
    <recommendedName>
        <fullName evidence="8">Protein transport protein SFT2</fullName>
    </recommendedName>
</protein>
<keyword evidence="4 8" id="KW-0653">Protein transport</keyword>
<feature type="transmembrane region" description="Helical" evidence="8">
    <location>
        <begin position="136"/>
        <end position="155"/>
    </location>
</feature>
<evidence type="ECO:0000256" key="2">
    <source>
        <dbReference type="ARBA" id="ARBA00022448"/>
    </source>
</evidence>
<keyword evidence="6 8" id="KW-0472">Membrane</keyword>
<dbReference type="InterPro" id="IPR007305">
    <property type="entry name" value="Vesicle_transpt_Got1/SFT2"/>
</dbReference>
<keyword evidence="2 8" id="KW-0813">Transport</keyword>
<feature type="transmembrane region" description="Helical" evidence="8">
    <location>
        <begin position="103"/>
        <end position="124"/>
    </location>
</feature>
<evidence type="ECO:0000313" key="10">
    <source>
        <dbReference type="Proteomes" id="UP000245383"/>
    </source>
</evidence>
<dbReference type="GO" id="GO:0015031">
    <property type="term" value="P:protein transport"/>
    <property type="evidence" value="ECO:0007669"/>
    <property type="project" value="UniProtKB-KW"/>
</dbReference>
<evidence type="ECO:0000256" key="1">
    <source>
        <dbReference type="ARBA" id="ARBA00004141"/>
    </source>
</evidence>
<dbReference type="GO" id="GO:0000139">
    <property type="term" value="C:Golgi membrane"/>
    <property type="evidence" value="ECO:0007669"/>
    <property type="project" value="UniProtKB-SubCell"/>
</dbReference>
<dbReference type="STRING" id="133385.A0A2T9YLU4"/>
<evidence type="ECO:0000313" key="9">
    <source>
        <dbReference type="EMBL" id="PVU93305.1"/>
    </source>
</evidence>
<evidence type="ECO:0000256" key="8">
    <source>
        <dbReference type="RuleBase" id="RU363111"/>
    </source>
</evidence>
<evidence type="ECO:0000256" key="4">
    <source>
        <dbReference type="ARBA" id="ARBA00022927"/>
    </source>
</evidence>
<keyword evidence="3 8" id="KW-0812">Transmembrane</keyword>
<keyword evidence="5 8" id="KW-1133">Transmembrane helix</keyword>
<comment type="caution">
    <text evidence="9">The sequence shown here is derived from an EMBL/GenBank/DDBJ whole genome shotgun (WGS) entry which is preliminary data.</text>
</comment>
<reference evidence="9 10" key="1">
    <citation type="journal article" date="2018" name="MBio">
        <title>Comparative Genomics Reveals the Core Gene Toolbox for the Fungus-Insect Symbiosis.</title>
        <authorList>
            <person name="Wang Y."/>
            <person name="Stata M."/>
            <person name="Wang W."/>
            <person name="Stajich J.E."/>
            <person name="White M.M."/>
            <person name="Moncalvo J.M."/>
        </authorList>
    </citation>
    <scope>NUCLEOTIDE SEQUENCE [LARGE SCALE GENOMIC DNA]</scope>
    <source>
        <strain evidence="9 10">SWE-8-4</strain>
    </source>
</reference>
<dbReference type="EMBL" id="MBFR01000132">
    <property type="protein sequence ID" value="PVU93305.1"/>
    <property type="molecule type" value="Genomic_DNA"/>
</dbReference>
<dbReference type="PANTHER" id="PTHR23137">
    <property type="entry name" value="VESICLE TRANSPORT PROTEIN-RELATED"/>
    <property type="match status" value="1"/>
</dbReference>
<comment type="similarity">
    <text evidence="7 8">Belongs to the SFT2 family.</text>
</comment>
<feature type="transmembrane region" description="Helical" evidence="8">
    <location>
        <begin position="161"/>
        <end position="182"/>
    </location>
</feature>
<sequence>MSLTEGLGQLPTNQGSAFNSGSSFFSSIADGAASIASNTRSRVENLSFLGGSDSINTQNTAEWFGLTMFQRWTGGLGFAAMAFFCFMMALVALPLFVIKPSKFAVAFSLGNIMTIFSIALFNGPRSHFQKILSKERLVFTALYIGSIILTLWASIMSKSYLLTLIFSVCQIIALIKYVLSYLSGSATGVRNTFSTASRMSSFLPI</sequence>